<dbReference type="KEGG" id="bany:112054340"/>
<dbReference type="InterPro" id="IPR017853">
    <property type="entry name" value="GH"/>
</dbReference>
<feature type="signal peptide" evidence="1">
    <location>
        <begin position="1"/>
        <end position="19"/>
    </location>
</feature>
<protein>
    <submittedName>
        <fullName evidence="4">Endochitinase</fullName>
    </submittedName>
</protein>
<dbReference type="Gene3D" id="3.20.20.80">
    <property type="entry name" value="Glycosidases"/>
    <property type="match status" value="1"/>
</dbReference>
<dbReference type="PANTHER" id="PTHR11177">
    <property type="entry name" value="CHITINASE"/>
    <property type="match status" value="1"/>
</dbReference>
<sequence>MKFLILVCAALFAINTVETTAKKTKGVVVGYFNADAQDRPGIGSYGIENIPFNKFTHLIWAFIGLTPDTFEVQTTERGVNGGYEKFTSMKELHPNCKFMVSIGGWDDGGAKYSKMVSTSELRANFINSLIEFMDLYGFEGFDLDWEYPGAAERDGVPEDKQNVVSFLRELRQAFKDHNENWVITMAVPITKTRLELGYDVPAICELVDLVHLMTYDLHGNWDGKAYNHAVFQGRPTDPADFKNINVVDGLQLWEDEGCPAYKLVVGIPFYGRSYVLKSASSHDIGADLDQAAGGADPAPYTNARGLWAYYEICSKLQDEEGWTRVWDTYGKGPYAYKDNQWVGYDDPQSLKVKMHLIKQKGYGGAMTWSIDMDDFNGISGKKNPLLSIMHSSMKDYIVPKPKPATNPVSRV</sequence>
<feature type="domain" description="GH18" evidence="2">
    <location>
        <begin position="26"/>
        <end position="396"/>
    </location>
</feature>
<dbReference type="PROSITE" id="PS51910">
    <property type="entry name" value="GH18_2"/>
    <property type="match status" value="1"/>
</dbReference>
<gene>
    <name evidence="4" type="primary">LOC112054340</name>
</gene>
<dbReference type="SMART" id="SM00636">
    <property type="entry name" value="Glyco_18"/>
    <property type="match status" value="1"/>
</dbReference>
<dbReference type="AlphaFoldDB" id="A0A6J1NSX6"/>
<dbReference type="Pfam" id="PF00704">
    <property type="entry name" value="Glyco_hydro_18"/>
    <property type="match status" value="1"/>
</dbReference>
<evidence type="ECO:0000313" key="3">
    <source>
        <dbReference type="Proteomes" id="UP001652582"/>
    </source>
</evidence>
<dbReference type="GO" id="GO:0000272">
    <property type="term" value="P:polysaccharide catabolic process"/>
    <property type="evidence" value="ECO:0007669"/>
    <property type="project" value="UniProtKB-KW"/>
</dbReference>
<dbReference type="GO" id="GO:0005576">
    <property type="term" value="C:extracellular region"/>
    <property type="evidence" value="ECO:0007669"/>
    <property type="project" value="TreeGrafter"/>
</dbReference>
<dbReference type="SUPFAM" id="SSF51445">
    <property type="entry name" value="(Trans)glycosidases"/>
    <property type="match status" value="1"/>
</dbReference>
<dbReference type="OrthoDB" id="73875at2759"/>
<dbReference type="GO" id="GO:0008061">
    <property type="term" value="F:chitin binding"/>
    <property type="evidence" value="ECO:0007669"/>
    <property type="project" value="UniProtKB-KW"/>
</dbReference>
<accession>A0A6J1NSX6</accession>
<evidence type="ECO:0000256" key="1">
    <source>
        <dbReference type="SAM" id="SignalP"/>
    </source>
</evidence>
<dbReference type="GeneID" id="112054340"/>
<evidence type="ECO:0000313" key="4">
    <source>
        <dbReference type="RefSeq" id="XP_023949869.2"/>
    </source>
</evidence>
<name>A0A6J1NSX6_BICAN</name>
<dbReference type="InterPro" id="IPR050314">
    <property type="entry name" value="Glycosyl_Hydrlase_18"/>
</dbReference>
<dbReference type="Gene3D" id="3.10.50.10">
    <property type="match status" value="1"/>
</dbReference>
<dbReference type="SUPFAM" id="SSF54556">
    <property type="entry name" value="Chitinase insertion domain"/>
    <property type="match status" value="1"/>
</dbReference>
<dbReference type="Proteomes" id="UP001652582">
    <property type="component" value="Chromosome 22"/>
</dbReference>
<dbReference type="InterPro" id="IPR029070">
    <property type="entry name" value="Chitinase_insertion_sf"/>
</dbReference>
<dbReference type="GO" id="GO:0006032">
    <property type="term" value="P:chitin catabolic process"/>
    <property type="evidence" value="ECO:0007669"/>
    <property type="project" value="UniProtKB-KW"/>
</dbReference>
<keyword evidence="1" id="KW-0732">Signal</keyword>
<feature type="chain" id="PRO_5047320092" evidence="1">
    <location>
        <begin position="20"/>
        <end position="411"/>
    </location>
</feature>
<organism evidence="3 4">
    <name type="scientific">Bicyclus anynana</name>
    <name type="common">Squinting bush brown butterfly</name>
    <dbReference type="NCBI Taxonomy" id="110368"/>
    <lineage>
        <taxon>Eukaryota</taxon>
        <taxon>Metazoa</taxon>
        <taxon>Ecdysozoa</taxon>
        <taxon>Arthropoda</taxon>
        <taxon>Hexapoda</taxon>
        <taxon>Insecta</taxon>
        <taxon>Pterygota</taxon>
        <taxon>Neoptera</taxon>
        <taxon>Endopterygota</taxon>
        <taxon>Lepidoptera</taxon>
        <taxon>Glossata</taxon>
        <taxon>Ditrysia</taxon>
        <taxon>Papilionoidea</taxon>
        <taxon>Nymphalidae</taxon>
        <taxon>Satyrinae</taxon>
        <taxon>Satyrini</taxon>
        <taxon>Mycalesina</taxon>
        <taxon>Bicyclus</taxon>
    </lineage>
</organism>
<evidence type="ECO:0000259" key="2">
    <source>
        <dbReference type="PROSITE" id="PS51910"/>
    </source>
</evidence>
<keyword evidence="3" id="KW-1185">Reference proteome</keyword>
<dbReference type="InterPro" id="IPR001223">
    <property type="entry name" value="Glyco_hydro18_cat"/>
</dbReference>
<dbReference type="GO" id="GO:0008843">
    <property type="term" value="F:endochitinase activity"/>
    <property type="evidence" value="ECO:0007669"/>
    <property type="project" value="UniProtKB-EC"/>
</dbReference>
<dbReference type="PANTHER" id="PTHR11177:SF144">
    <property type="entry name" value="CHITINASE 5"/>
    <property type="match status" value="1"/>
</dbReference>
<dbReference type="RefSeq" id="XP_023949869.2">
    <property type="nucleotide sequence ID" value="XM_024094101.2"/>
</dbReference>
<proteinExistence type="predicted"/>
<dbReference type="InterPro" id="IPR011583">
    <property type="entry name" value="Chitinase_II/V-like_cat"/>
</dbReference>
<reference evidence="4" key="1">
    <citation type="submission" date="2025-08" db="UniProtKB">
        <authorList>
            <consortium name="RefSeq"/>
        </authorList>
    </citation>
    <scope>IDENTIFICATION</scope>
</reference>